<dbReference type="Proteomes" id="UP000017981">
    <property type="component" value="Unassembled WGS sequence"/>
</dbReference>
<evidence type="ECO:0000313" key="3">
    <source>
        <dbReference type="EMBL" id="CCQ55460.1"/>
    </source>
</evidence>
<feature type="transmembrane region" description="Helical" evidence="2">
    <location>
        <begin position="45"/>
        <end position="64"/>
    </location>
</feature>
<accession>T2ITJ3</accession>
<feature type="region of interest" description="Disordered" evidence="1">
    <location>
        <begin position="90"/>
        <end position="109"/>
    </location>
</feature>
<dbReference type="EMBL" id="CAQL01000402">
    <property type="protein sequence ID" value="CCQ55460.1"/>
    <property type="molecule type" value="Genomic_DNA"/>
</dbReference>
<dbReference type="RefSeq" id="WP_021832792.1">
    <property type="nucleotide sequence ID" value="NZ_CAQL01000402.1"/>
</dbReference>
<sequence>MPNFRKVNKSLDLSPRIGPFPASQFIPWLMIGGTVFILGKRVFNLPWLWVIILIIWGCSTWWVITAGGYYKFFSKFIEPPHWVRGMGRNQALLSHKGKTNNEQNRRKNH</sequence>
<reference evidence="3 4" key="1">
    <citation type="submission" date="2013-01" db="EMBL/GenBank/DDBJ databases">
        <authorList>
            <person name="Bench S."/>
        </authorList>
    </citation>
    <scope>NUCLEOTIDE SEQUENCE [LARGE SCALE GENOMIC DNA]</scope>
    <source>
        <strain evidence="3 4">WH 0005</strain>
    </source>
</reference>
<protein>
    <submittedName>
        <fullName evidence="3">Uncharacterized protein</fullName>
    </submittedName>
</protein>
<proteinExistence type="predicted"/>
<evidence type="ECO:0000256" key="2">
    <source>
        <dbReference type="SAM" id="Phobius"/>
    </source>
</evidence>
<keyword evidence="2" id="KW-0812">Transmembrane</keyword>
<dbReference type="AlphaFoldDB" id="T2ITJ3"/>
<comment type="caution">
    <text evidence="3">The sequence shown here is derived from an EMBL/GenBank/DDBJ whole genome shotgun (WGS) entry which is preliminary data.</text>
</comment>
<evidence type="ECO:0000313" key="4">
    <source>
        <dbReference type="Proteomes" id="UP000017981"/>
    </source>
</evidence>
<dbReference type="GeneID" id="88764605"/>
<feature type="transmembrane region" description="Helical" evidence="2">
    <location>
        <begin position="20"/>
        <end position="38"/>
    </location>
</feature>
<organism evidence="3 4">
    <name type="scientific">Crocosphaera watsonii WH 0005</name>
    <dbReference type="NCBI Taxonomy" id="423472"/>
    <lineage>
        <taxon>Bacteria</taxon>
        <taxon>Bacillati</taxon>
        <taxon>Cyanobacteriota</taxon>
        <taxon>Cyanophyceae</taxon>
        <taxon>Oscillatoriophycideae</taxon>
        <taxon>Chroococcales</taxon>
        <taxon>Aphanothecaceae</taxon>
        <taxon>Crocosphaera</taxon>
    </lineage>
</organism>
<reference evidence="3 4" key="2">
    <citation type="submission" date="2013-09" db="EMBL/GenBank/DDBJ databases">
        <title>Whole genome comparison of six Crocosphaera watsonii strains with differing phenotypes.</title>
        <authorList>
            <person name="Bench S.R."/>
            <person name="Heller P."/>
            <person name="Frank I."/>
            <person name="Arciniega M."/>
            <person name="Shilova I.N."/>
            <person name="Zehr J.P."/>
        </authorList>
    </citation>
    <scope>NUCLEOTIDE SEQUENCE [LARGE SCALE GENOMIC DNA]</scope>
    <source>
        <strain evidence="3 4">WH 0005</strain>
    </source>
</reference>
<keyword evidence="2" id="KW-0472">Membrane</keyword>
<keyword evidence="2" id="KW-1133">Transmembrane helix</keyword>
<gene>
    <name evidence="3" type="ORF">CWATWH0005_5473</name>
</gene>
<evidence type="ECO:0000256" key="1">
    <source>
        <dbReference type="SAM" id="MobiDB-lite"/>
    </source>
</evidence>
<name>T2ITJ3_CROWT</name>